<dbReference type="InterPro" id="IPR052055">
    <property type="entry name" value="Hepadnavirus_pol/RT"/>
</dbReference>
<evidence type="ECO:0000313" key="2">
    <source>
        <dbReference type="Proteomes" id="UP000324800"/>
    </source>
</evidence>
<dbReference type="Proteomes" id="UP000324800">
    <property type="component" value="Unassembled WGS sequence"/>
</dbReference>
<accession>A0A5J4WJP4</accession>
<protein>
    <submittedName>
        <fullName evidence="1">Uncharacterized protein</fullName>
    </submittedName>
</protein>
<evidence type="ECO:0000313" key="1">
    <source>
        <dbReference type="EMBL" id="KAA6394535.1"/>
    </source>
</evidence>
<organism evidence="1 2">
    <name type="scientific">Streblomastix strix</name>
    <dbReference type="NCBI Taxonomy" id="222440"/>
    <lineage>
        <taxon>Eukaryota</taxon>
        <taxon>Metamonada</taxon>
        <taxon>Preaxostyla</taxon>
        <taxon>Oxymonadida</taxon>
        <taxon>Streblomastigidae</taxon>
        <taxon>Streblomastix</taxon>
    </lineage>
</organism>
<sequence>MNYRGFKFKDKIYRNIWKPFEHYSNVGKICSLNIEKDNAVAAFNIRRGAAATALVKSTYRILQEAERMKVQLTSPFVLRKENQVADSLSRLEISGDYKINTTKLSESLKLLQIQPSIDVFENRKNVQCRKFYFLIADSSAIKKDGLTISWNKEIPQIHPPNPLILRSLNKLDNEVVIAVFIHRRRTAQASWTDLQKMMIQNTILRLCQELIEAEGRITKKRRHSSKGQLKISMQERWKDQLLFKLILQEKEEQMKQALKKAINSWPSI</sequence>
<reference evidence="1 2" key="1">
    <citation type="submission" date="2019-03" db="EMBL/GenBank/DDBJ databases">
        <title>Single cell metagenomics reveals metabolic interactions within the superorganism composed of flagellate Streblomastix strix and complex community of Bacteroidetes bacteria on its surface.</title>
        <authorList>
            <person name="Treitli S.C."/>
            <person name="Kolisko M."/>
            <person name="Husnik F."/>
            <person name="Keeling P."/>
            <person name="Hampl V."/>
        </authorList>
    </citation>
    <scope>NUCLEOTIDE SEQUENCE [LARGE SCALE GENOMIC DNA]</scope>
    <source>
        <strain evidence="1">ST1C</strain>
    </source>
</reference>
<dbReference type="PANTHER" id="PTHR33050">
    <property type="entry name" value="REVERSE TRANSCRIPTASE DOMAIN-CONTAINING PROTEIN"/>
    <property type="match status" value="1"/>
</dbReference>
<proteinExistence type="predicted"/>
<comment type="caution">
    <text evidence="1">The sequence shown here is derived from an EMBL/GenBank/DDBJ whole genome shotgun (WGS) entry which is preliminary data.</text>
</comment>
<name>A0A5J4WJP4_9EUKA</name>
<dbReference type="PANTHER" id="PTHR33050:SF7">
    <property type="entry name" value="RIBONUCLEASE H"/>
    <property type="match status" value="1"/>
</dbReference>
<gene>
    <name evidence="1" type="ORF">EZS28_009938</name>
</gene>
<dbReference type="EMBL" id="SNRW01001917">
    <property type="protein sequence ID" value="KAA6394535.1"/>
    <property type="molecule type" value="Genomic_DNA"/>
</dbReference>
<dbReference type="AlphaFoldDB" id="A0A5J4WJP4"/>